<comment type="caution">
    <text evidence="1">The sequence shown here is derived from an EMBL/GenBank/DDBJ whole genome shotgun (WGS) entry which is preliminary data.</text>
</comment>
<sequence length="89" mass="9996">MCDSVFTYPSVAPLRSRFELDGWNRTSVMSSLWLSTNDRTGFDGFLMSHSSSSESVPLSSVPATNMLWPKSRDKNGSFRAFDTSTTFRD</sequence>
<dbReference type="EMBL" id="JAEUBE010000378">
    <property type="protein sequence ID" value="KAH3662606.1"/>
    <property type="molecule type" value="Genomic_DNA"/>
</dbReference>
<reference evidence="1" key="2">
    <citation type="submission" date="2021-01" db="EMBL/GenBank/DDBJ databases">
        <authorList>
            <person name="Schikora-Tamarit M.A."/>
        </authorList>
    </citation>
    <scope>NUCLEOTIDE SEQUENCE</scope>
    <source>
        <strain evidence="1">CBS6075</strain>
    </source>
</reference>
<organism evidence="1 2">
    <name type="scientific">Ogataea philodendri</name>
    <dbReference type="NCBI Taxonomy" id="1378263"/>
    <lineage>
        <taxon>Eukaryota</taxon>
        <taxon>Fungi</taxon>
        <taxon>Dikarya</taxon>
        <taxon>Ascomycota</taxon>
        <taxon>Saccharomycotina</taxon>
        <taxon>Pichiomycetes</taxon>
        <taxon>Pichiales</taxon>
        <taxon>Pichiaceae</taxon>
        <taxon>Ogataea</taxon>
    </lineage>
</organism>
<evidence type="ECO:0000313" key="1">
    <source>
        <dbReference type="EMBL" id="KAH3662606.1"/>
    </source>
</evidence>
<keyword evidence="2" id="KW-1185">Reference proteome</keyword>
<protein>
    <submittedName>
        <fullName evidence="1">Uncharacterized protein</fullName>
    </submittedName>
</protein>
<dbReference type="RefSeq" id="XP_046059695.1">
    <property type="nucleotide sequence ID" value="XM_046207085.1"/>
</dbReference>
<proteinExistence type="predicted"/>
<dbReference type="GeneID" id="70237822"/>
<accession>A0A9P8P0E4</accession>
<gene>
    <name evidence="1" type="ORF">OGAPHI_005858</name>
</gene>
<dbReference type="AlphaFoldDB" id="A0A9P8P0E4"/>
<dbReference type="Proteomes" id="UP000769157">
    <property type="component" value="Unassembled WGS sequence"/>
</dbReference>
<name>A0A9P8P0E4_9ASCO</name>
<evidence type="ECO:0000313" key="2">
    <source>
        <dbReference type="Proteomes" id="UP000769157"/>
    </source>
</evidence>
<reference evidence="1" key="1">
    <citation type="journal article" date="2021" name="Open Biol.">
        <title>Shared evolutionary footprints suggest mitochondrial oxidative damage underlies multiple complex I losses in fungi.</title>
        <authorList>
            <person name="Schikora-Tamarit M.A."/>
            <person name="Marcet-Houben M."/>
            <person name="Nosek J."/>
            <person name="Gabaldon T."/>
        </authorList>
    </citation>
    <scope>NUCLEOTIDE SEQUENCE</scope>
    <source>
        <strain evidence="1">CBS6075</strain>
    </source>
</reference>